<dbReference type="Gene3D" id="3.30.420.40">
    <property type="match status" value="2"/>
</dbReference>
<dbReference type="InterPro" id="IPR043129">
    <property type="entry name" value="ATPase_NBD"/>
</dbReference>
<dbReference type="AlphaFoldDB" id="A0A1N7MNZ9"/>
<name>A0A1N7MNZ9_9GAMM</name>
<accession>A0A1N7MNZ9</accession>
<dbReference type="Gene3D" id="3.30.1490.300">
    <property type="match status" value="1"/>
</dbReference>
<dbReference type="STRING" id="619304.SAMN05421760_106216"/>
<sequence>MLPFRKKNNKSKELVAIHIAPEGVAIASASVVAGLRKLSYVAFLDVSEPLNNASLVASEVSEVGLSDSCCSLVLSTGEYQLLLVEAPEVPKDELKEALIWRVKDLIQYSTDDVIIDFFELPDDAFRGRRKMLYVVAADRKLIEKRISWLESIKLTPVYIDVPEIALLNIAENLSESEAGTVILYLDEKQSIVNMMSGSWLYLSRALSYSHSAQLDNTVLDLQRSMDYFESQIGKSACTRIIVLPLQIGETPLMMELRRNLDADVQSLDLGDVIESDVPLAIDLQQRCFLAIAAALRNEAGA</sequence>
<organism evidence="1 2">
    <name type="scientific">Neptunomonas antarctica</name>
    <dbReference type="NCBI Taxonomy" id="619304"/>
    <lineage>
        <taxon>Bacteria</taxon>
        <taxon>Pseudomonadati</taxon>
        <taxon>Pseudomonadota</taxon>
        <taxon>Gammaproteobacteria</taxon>
        <taxon>Oceanospirillales</taxon>
        <taxon>Oceanospirillaceae</taxon>
        <taxon>Neptunomonas</taxon>
    </lineage>
</organism>
<keyword evidence="2" id="KW-1185">Reference proteome</keyword>
<dbReference type="SUPFAM" id="SSF53067">
    <property type="entry name" value="Actin-like ATPase domain"/>
    <property type="match status" value="1"/>
</dbReference>
<reference evidence="2" key="1">
    <citation type="submission" date="2017-01" db="EMBL/GenBank/DDBJ databases">
        <authorList>
            <person name="Varghese N."/>
            <person name="Submissions S."/>
        </authorList>
    </citation>
    <scope>NUCLEOTIDE SEQUENCE [LARGE SCALE GENOMIC DNA]</scope>
    <source>
        <strain evidence="2">DSM 22306</strain>
    </source>
</reference>
<evidence type="ECO:0000313" key="2">
    <source>
        <dbReference type="Proteomes" id="UP000185999"/>
    </source>
</evidence>
<dbReference type="EMBL" id="FTOE01000006">
    <property type="protein sequence ID" value="SIS87599.1"/>
    <property type="molecule type" value="Genomic_DNA"/>
</dbReference>
<gene>
    <name evidence="1" type="ORF">SAMN05421760_106216</name>
</gene>
<protein>
    <submittedName>
        <fullName evidence="1">MSHA biogenesis protein MshI</fullName>
    </submittedName>
</protein>
<proteinExistence type="predicted"/>
<evidence type="ECO:0000313" key="1">
    <source>
        <dbReference type="EMBL" id="SIS87599.1"/>
    </source>
</evidence>
<dbReference type="Proteomes" id="UP000185999">
    <property type="component" value="Unassembled WGS sequence"/>
</dbReference>